<comment type="caution">
    <text evidence="3">The sequence shown here is derived from an EMBL/GenBank/DDBJ whole genome shotgun (WGS) entry which is preliminary data.</text>
</comment>
<keyword evidence="1" id="KW-0812">Transmembrane</keyword>
<feature type="transmembrane region" description="Helical" evidence="1">
    <location>
        <begin position="28"/>
        <end position="56"/>
    </location>
</feature>
<evidence type="ECO:0000313" key="3">
    <source>
        <dbReference type="EMBL" id="GEC96561.1"/>
    </source>
</evidence>
<proteinExistence type="predicted"/>
<keyword evidence="1" id="KW-1133">Transmembrane helix</keyword>
<gene>
    <name evidence="3" type="ORF">ZRA01_26340</name>
</gene>
<evidence type="ECO:0000256" key="1">
    <source>
        <dbReference type="SAM" id="Phobius"/>
    </source>
</evidence>
<dbReference type="OrthoDB" id="181455at2"/>
<feature type="transmembrane region" description="Helical" evidence="1">
    <location>
        <begin position="185"/>
        <end position="209"/>
    </location>
</feature>
<dbReference type="Proteomes" id="UP000318422">
    <property type="component" value="Unassembled WGS sequence"/>
</dbReference>
<keyword evidence="4" id="KW-1185">Reference proteome</keyword>
<protein>
    <recommendedName>
        <fullName evidence="2">DUF4126 domain-containing protein</fullName>
    </recommendedName>
</protein>
<evidence type="ECO:0000259" key="2">
    <source>
        <dbReference type="Pfam" id="PF13548"/>
    </source>
</evidence>
<keyword evidence="1" id="KW-0472">Membrane</keyword>
<feature type="domain" description="DUF4126" evidence="2">
    <location>
        <begin position="33"/>
        <end position="202"/>
    </location>
</feature>
<dbReference type="InterPro" id="IPR025196">
    <property type="entry name" value="DUF4126"/>
</dbReference>
<dbReference type="EMBL" id="BJNV01000047">
    <property type="protein sequence ID" value="GEC96561.1"/>
    <property type="molecule type" value="Genomic_DNA"/>
</dbReference>
<reference evidence="3 4" key="1">
    <citation type="submission" date="2019-06" db="EMBL/GenBank/DDBJ databases">
        <title>Whole genome shotgun sequence of Zoogloea ramigera NBRC 15342.</title>
        <authorList>
            <person name="Hosoyama A."/>
            <person name="Uohara A."/>
            <person name="Ohji S."/>
            <person name="Ichikawa N."/>
        </authorList>
    </citation>
    <scope>NUCLEOTIDE SEQUENCE [LARGE SCALE GENOMIC DNA]</scope>
    <source>
        <strain evidence="3 4">NBRC 15342</strain>
    </source>
</reference>
<organism evidence="3 4">
    <name type="scientific">Zoogloea ramigera</name>
    <dbReference type="NCBI Taxonomy" id="350"/>
    <lineage>
        <taxon>Bacteria</taxon>
        <taxon>Pseudomonadati</taxon>
        <taxon>Pseudomonadota</taxon>
        <taxon>Betaproteobacteria</taxon>
        <taxon>Rhodocyclales</taxon>
        <taxon>Zoogloeaceae</taxon>
        <taxon>Zoogloea</taxon>
    </lineage>
</organism>
<dbReference type="Pfam" id="PF13548">
    <property type="entry name" value="DUF4126"/>
    <property type="match status" value="1"/>
</dbReference>
<name>A0A4Y4CUH1_ZOORA</name>
<sequence length="223" mass="22991">MDIALQELAAVAEGVKPLLDWRGVPVDLASLAALAAGLGWASGLRLYALVFVLGALARFAGVQLPGGLGVLAHPLVLGISGLLLLVEFFADKLPWLDSAWDAVHTFIRIPAGAALAAAVMGDQGGALQVAMGLVGGTLAAGTHLAKAGARAAINTSPEPVSNVATSLGEDVLFAGGMWALVHQPLLFLAGLAVFFILALLLIVALWKFIKRVFRRPPRPLAGT</sequence>
<dbReference type="AlphaFoldDB" id="A0A4Y4CUH1"/>
<feature type="transmembrane region" description="Helical" evidence="1">
    <location>
        <begin position="68"/>
        <end position="90"/>
    </location>
</feature>
<accession>A0A4Y4CUH1</accession>
<evidence type="ECO:0000313" key="4">
    <source>
        <dbReference type="Proteomes" id="UP000318422"/>
    </source>
</evidence>
<dbReference type="RefSeq" id="WP_141352989.1">
    <property type="nucleotide sequence ID" value="NZ_BJNV01000047.1"/>
</dbReference>